<comment type="caution">
    <text evidence="2">The sequence shown here is derived from an EMBL/GenBank/DDBJ whole genome shotgun (WGS) entry which is preliminary data.</text>
</comment>
<protein>
    <recommendedName>
        <fullName evidence="4">Excinuclease ABC subunit A</fullName>
    </recommendedName>
</protein>
<dbReference type="EMBL" id="CAKLDI010000001">
    <property type="protein sequence ID" value="CAH0532781.1"/>
    <property type="molecule type" value="Genomic_DNA"/>
</dbReference>
<evidence type="ECO:0000313" key="2">
    <source>
        <dbReference type="EMBL" id="CAH0532781.1"/>
    </source>
</evidence>
<keyword evidence="1" id="KW-0732">Signal</keyword>
<dbReference type="RefSeq" id="WP_237464807.1">
    <property type="nucleotide sequence ID" value="NZ_CAKLDI010000001.1"/>
</dbReference>
<proteinExistence type="predicted"/>
<organism evidence="2 3">
    <name type="scientific">Vibrio stylophorae</name>
    <dbReference type="NCBI Taxonomy" id="659351"/>
    <lineage>
        <taxon>Bacteria</taxon>
        <taxon>Pseudomonadati</taxon>
        <taxon>Pseudomonadota</taxon>
        <taxon>Gammaproteobacteria</taxon>
        <taxon>Vibrionales</taxon>
        <taxon>Vibrionaceae</taxon>
        <taxon>Vibrio</taxon>
    </lineage>
</organism>
<sequence length="141" mass="15032">MNIKPLITLCAAALFSINTAANAAESISEFLTDADLPKITVTEADQLEAHQSGDRKKIARVVCTYIAENTAALIMQERQNGEDKAMLLSVMAQLGKQAAYSTALVKQAYTVPIASTHEGKKAALDAFVLSANQDCFDAAVL</sequence>
<feature type="signal peptide" evidence="1">
    <location>
        <begin position="1"/>
        <end position="23"/>
    </location>
</feature>
<evidence type="ECO:0000256" key="1">
    <source>
        <dbReference type="SAM" id="SignalP"/>
    </source>
</evidence>
<reference evidence="2" key="1">
    <citation type="submission" date="2021-11" db="EMBL/GenBank/DDBJ databases">
        <authorList>
            <person name="Rodrigo-Torres L."/>
            <person name="Arahal R. D."/>
            <person name="Lucena T."/>
        </authorList>
    </citation>
    <scope>NUCLEOTIDE SEQUENCE</scope>
    <source>
        <strain evidence="2">CECT 7929</strain>
    </source>
</reference>
<accession>A0ABM8ZR52</accession>
<dbReference type="Proteomes" id="UP000838672">
    <property type="component" value="Unassembled WGS sequence"/>
</dbReference>
<evidence type="ECO:0008006" key="4">
    <source>
        <dbReference type="Google" id="ProtNLM"/>
    </source>
</evidence>
<evidence type="ECO:0000313" key="3">
    <source>
        <dbReference type="Proteomes" id="UP000838672"/>
    </source>
</evidence>
<gene>
    <name evidence="2" type="ORF">VST7929_00627</name>
</gene>
<keyword evidence="3" id="KW-1185">Reference proteome</keyword>
<name>A0ABM8ZR52_9VIBR</name>
<feature type="chain" id="PRO_5046690147" description="Excinuclease ABC subunit A" evidence="1">
    <location>
        <begin position="24"/>
        <end position="141"/>
    </location>
</feature>